<dbReference type="GO" id="GO:0008170">
    <property type="term" value="F:N-methyltransferase activity"/>
    <property type="evidence" value="ECO:0007669"/>
    <property type="project" value="InterPro"/>
</dbReference>
<organism evidence="5 6">
    <name type="scientific">Desulforamulus profundi</name>
    <dbReference type="NCBI Taxonomy" id="1383067"/>
    <lineage>
        <taxon>Bacteria</taxon>
        <taxon>Bacillati</taxon>
        <taxon>Bacillota</taxon>
        <taxon>Clostridia</taxon>
        <taxon>Eubacteriales</taxon>
        <taxon>Peptococcaceae</taxon>
        <taxon>Desulforamulus</taxon>
    </lineage>
</organism>
<evidence type="ECO:0000259" key="4">
    <source>
        <dbReference type="Pfam" id="PF01555"/>
    </source>
</evidence>
<evidence type="ECO:0000256" key="1">
    <source>
        <dbReference type="ARBA" id="ARBA00022603"/>
    </source>
</evidence>
<dbReference type="Pfam" id="PF01555">
    <property type="entry name" value="N6_N4_Mtase"/>
    <property type="match status" value="1"/>
</dbReference>
<comment type="caution">
    <text evidence="5">The sequence shown here is derived from an EMBL/GenBank/DDBJ whole genome shotgun (WGS) entry which is preliminary data.</text>
</comment>
<keyword evidence="1 5" id="KW-0489">Methyltransferase</keyword>
<keyword evidence="2 5" id="KW-0808">Transferase</keyword>
<evidence type="ECO:0000313" key="5">
    <source>
        <dbReference type="EMBL" id="PHJ36835.1"/>
    </source>
</evidence>
<evidence type="ECO:0000256" key="3">
    <source>
        <dbReference type="ARBA" id="ARBA00022747"/>
    </source>
</evidence>
<gene>
    <name evidence="5" type="ORF">P378_19880</name>
</gene>
<sequence length="544" mass="62819">MMKNRIDMSINLLSQEASYLCHIDENEYERLYLIFDNPQTINAGTLIWDKRNPMNGGNGLATQHEYVIWRTKQRGSIYIKNTNVIRMISFVQKLIELESGINDNVRKKYIEWINNNKDLSGGEKAYRYIDDEGRIYQSVSLRAPEPRKDPKFHQPLIHPITNKPCAVPPNGFSRTPETLSEMVSRGEILFGEDETTQPRQKVFLTEESRRQMSTVIQDAKKGKADTDLLGVNFPYCHPVSFYETLIGAALKNLNGIVLDFFAGSGTTGHAVINLNREDGGNRKYILVEMGEYFDTVLKPRIQKVIYSKDWKDGKPVSREGISHMFKYIRLESYEDTMNNLELKRPPEHDSLFAQHKELREEYILSYMLDMETNGSASLLNLDYFQDPFNYKLKITRNQETREEIIDLVETFNYLLGLRVQHIEARETFNAVPDESAAKPGTVKLRIDKNGQGEFTFKIVTGLNPAGERVLIIWRNLTGDIARDNAALNAYFTRKGYNTRDNEFDRIYVNGDNNLANLAVDEGNQWKVLLIEEEFKRLMFDVQDV</sequence>
<dbReference type="InterPro" id="IPR029063">
    <property type="entry name" value="SAM-dependent_MTases_sf"/>
</dbReference>
<dbReference type="Proteomes" id="UP000222564">
    <property type="component" value="Unassembled WGS sequence"/>
</dbReference>
<dbReference type="SUPFAM" id="SSF53335">
    <property type="entry name" value="S-adenosyl-L-methionine-dependent methyltransferases"/>
    <property type="match status" value="1"/>
</dbReference>
<dbReference type="AlphaFoldDB" id="A0A2C6MBG6"/>
<keyword evidence="6" id="KW-1185">Reference proteome</keyword>
<evidence type="ECO:0000256" key="2">
    <source>
        <dbReference type="ARBA" id="ARBA00022679"/>
    </source>
</evidence>
<dbReference type="GO" id="GO:0009307">
    <property type="term" value="P:DNA restriction-modification system"/>
    <property type="evidence" value="ECO:0007669"/>
    <property type="project" value="UniProtKB-KW"/>
</dbReference>
<protein>
    <submittedName>
        <fullName evidence="5">DNA-cytosine methyltransferase</fullName>
    </submittedName>
</protein>
<dbReference type="GO" id="GO:0003677">
    <property type="term" value="F:DNA binding"/>
    <property type="evidence" value="ECO:0007669"/>
    <property type="project" value="InterPro"/>
</dbReference>
<evidence type="ECO:0000313" key="6">
    <source>
        <dbReference type="Proteomes" id="UP000222564"/>
    </source>
</evidence>
<dbReference type="EMBL" id="AWQQ01000146">
    <property type="protein sequence ID" value="PHJ36835.1"/>
    <property type="molecule type" value="Genomic_DNA"/>
</dbReference>
<name>A0A2C6MBG6_9FIRM</name>
<dbReference type="Gene3D" id="3.40.50.150">
    <property type="entry name" value="Vaccinia Virus protein VP39"/>
    <property type="match status" value="1"/>
</dbReference>
<dbReference type="GO" id="GO:0032259">
    <property type="term" value="P:methylation"/>
    <property type="evidence" value="ECO:0007669"/>
    <property type="project" value="UniProtKB-KW"/>
</dbReference>
<feature type="domain" description="DNA methylase N-4/N-6" evidence="4">
    <location>
        <begin position="2"/>
        <end position="293"/>
    </location>
</feature>
<proteinExistence type="predicted"/>
<keyword evidence="3" id="KW-0680">Restriction system</keyword>
<reference evidence="5 6" key="1">
    <citation type="submission" date="2013-09" db="EMBL/GenBank/DDBJ databases">
        <title>Biodegradation of hydrocarbons in the deep terrestrial subsurface : characterization of a microbial consortium composed of two Desulfotomaculum species originating from a deep geological formation.</title>
        <authorList>
            <person name="Aullo T."/>
            <person name="Berlendis S."/>
            <person name="Lascourreges J.-F."/>
            <person name="Dessort D."/>
            <person name="Saint-Laurent S."/>
            <person name="Schraauwers B."/>
            <person name="Mas J."/>
            <person name="Magot M."/>
            <person name="Ranchou-Peyruse A."/>
        </authorList>
    </citation>
    <scope>NUCLEOTIDE SEQUENCE [LARGE SCALE GENOMIC DNA]</scope>
    <source>
        <strain evidence="5 6">Bs107</strain>
    </source>
</reference>
<accession>A0A2C6MBG6</accession>
<dbReference type="InterPro" id="IPR002941">
    <property type="entry name" value="DNA_methylase_N4/N6"/>
</dbReference>